<keyword evidence="4 9" id="KW-1133">Transmembrane helix</keyword>
<evidence type="ECO:0000256" key="3">
    <source>
        <dbReference type="ARBA" id="ARBA00022692"/>
    </source>
</evidence>
<dbReference type="Pfam" id="PF00001">
    <property type="entry name" value="7tm_1"/>
    <property type="match status" value="1"/>
</dbReference>
<evidence type="ECO:0000256" key="5">
    <source>
        <dbReference type="ARBA" id="ARBA00023040"/>
    </source>
</evidence>
<dbReference type="Proteomes" id="UP001158576">
    <property type="component" value="Chromosome 1"/>
</dbReference>
<name>A0ABN7SPU4_OIKDI</name>
<feature type="transmembrane region" description="Helical" evidence="9">
    <location>
        <begin position="285"/>
        <end position="303"/>
    </location>
</feature>
<feature type="domain" description="G-protein coupled receptors family 1 profile" evidence="10">
    <location>
        <begin position="1"/>
        <end position="343"/>
    </location>
</feature>
<evidence type="ECO:0000256" key="8">
    <source>
        <dbReference type="ARBA" id="ARBA00023224"/>
    </source>
</evidence>
<feature type="transmembrane region" description="Helical" evidence="9">
    <location>
        <begin position="21"/>
        <end position="42"/>
    </location>
</feature>
<evidence type="ECO:0000313" key="11">
    <source>
        <dbReference type="EMBL" id="CAG5103526.1"/>
    </source>
</evidence>
<comment type="subcellular location">
    <subcellularLocation>
        <location evidence="1">Cell membrane</location>
        <topology evidence="1">Multi-pass membrane protein</topology>
    </subcellularLocation>
</comment>
<dbReference type="InterPro" id="IPR000276">
    <property type="entry name" value="GPCR_Rhodpsn"/>
</dbReference>
<evidence type="ECO:0000313" key="12">
    <source>
        <dbReference type="Proteomes" id="UP001158576"/>
    </source>
</evidence>
<evidence type="ECO:0000256" key="7">
    <source>
        <dbReference type="ARBA" id="ARBA00023170"/>
    </source>
</evidence>
<gene>
    <name evidence="11" type="ORF">OKIOD_LOCUS9576</name>
</gene>
<feature type="transmembrane region" description="Helical" evidence="9">
    <location>
        <begin position="199"/>
        <end position="222"/>
    </location>
</feature>
<sequence length="452" mass="51460">MAVDRYLTVVRVRKSRPKPPIFTHSVCVVVWFISIAMVSPILHYTQIQGNEGQFMCIQKFPNDDPQIQPAAPVTSNPFSGGMDFGAIPTGNLPMPGFNLPKDLPTVNFNQLSLPNDTVTIDEKEGSLMRNRRDFPPIQFNSSASPVPALDLSGLNSLPTDDSDEKSDEIECKMADIFNLLKERVLHKCQTTKSKMLLQYLYSIFVLGFIIPLGVICYCYGRIMMKVKHTEKRAKRFVSKDIKDNPMWRAFTDTVTQPFVKYGMKKEAKIHLKMPMNKESTARRQLNRFVTLLLSTFVICRLPWYSWHLVKAHGFQIPLENCEIITDVTFCLAYMSSAINPLMYIFLGQDFRRRWNGCKSRIRAKLAKYSFPRWMGSKNRRSTKITRNSKGRTITSDLATRKSFLTKDVSSTYLKTKEDCVTVGASINASKRTSCGATPSNYICNDQCVNIVE</sequence>
<dbReference type="PANTHER" id="PTHR24229">
    <property type="entry name" value="NEUROPEPTIDES RECEPTOR"/>
    <property type="match status" value="1"/>
</dbReference>
<dbReference type="PANTHER" id="PTHR24229:SF112">
    <property type="entry name" value="CHEMOKINE-LIKE RECEPTOR 1"/>
    <property type="match status" value="1"/>
</dbReference>
<keyword evidence="5" id="KW-0297">G-protein coupled receptor</keyword>
<keyword evidence="8" id="KW-0807">Transducer</keyword>
<keyword evidence="2" id="KW-1003">Cell membrane</keyword>
<dbReference type="PRINTS" id="PR00237">
    <property type="entry name" value="GPCRRHODOPSN"/>
</dbReference>
<evidence type="ECO:0000256" key="2">
    <source>
        <dbReference type="ARBA" id="ARBA00022475"/>
    </source>
</evidence>
<keyword evidence="6 9" id="KW-0472">Membrane</keyword>
<evidence type="ECO:0000256" key="9">
    <source>
        <dbReference type="SAM" id="Phobius"/>
    </source>
</evidence>
<reference evidence="11 12" key="1">
    <citation type="submission" date="2021-04" db="EMBL/GenBank/DDBJ databases">
        <authorList>
            <person name="Bliznina A."/>
        </authorList>
    </citation>
    <scope>NUCLEOTIDE SEQUENCE [LARGE SCALE GENOMIC DNA]</scope>
</reference>
<keyword evidence="12" id="KW-1185">Reference proteome</keyword>
<dbReference type="Gene3D" id="1.20.1070.10">
    <property type="entry name" value="Rhodopsin 7-helix transmembrane proteins"/>
    <property type="match status" value="2"/>
</dbReference>
<proteinExistence type="predicted"/>
<keyword evidence="7" id="KW-0675">Receptor</keyword>
<protein>
    <submittedName>
        <fullName evidence="11">Oidioi.mRNA.OKI2018_I69.chr1.g811.t1.cds</fullName>
    </submittedName>
</protein>
<evidence type="ECO:0000256" key="4">
    <source>
        <dbReference type="ARBA" id="ARBA00022989"/>
    </source>
</evidence>
<dbReference type="PROSITE" id="PS50262">
    <property type="entry name" value="G_PROTEIN_RECEP_F1_2"/>
    <property type="match status" value="1"/>
</dbReference>
<evidence type="ECO:0000259" key="10">
    <source>
        <dbReference type="PROSITE" id="PS50262"/>
    </source>
</evidence>
<feature type="transmembrane region" description="Helical" evidence="9">
    <location>
        <begin position="323"/>
        <end position="346"/>
    </location>
</feature>
<evidence type="ECO:0000256" key="1">
    <source>
        <dbReference type="ARBA" id="ARBA00004651"/>
    </source>
</evidence>
<evidence type="ECO:0000256" key="6">
    <source>
        <dbReference type="ARBA" id="ARBA00023136"/>
    </source>
</evidence>
<accession>A0ABN7SPU4</accession>
<keyword evidence="3 9" id="KW-0812">Transmembrane</keyword>
<dbReference type="InterPro" id="IPR017452">
    <property type="entry name" value="GPCR_Rhodpsn_7TM"/>
</dbReference>
<dbReference type="EMBL" id="OU015566">
    <property type="protein sequence ID" value="CAG5103526.1"/>
    <property type="molecule type" value="Genomic_DNA"/>
</dbReference>
<dbReference type="SUPFAM" id="SSF81321">
    <property type="entry name" value="Family A G protein-coupled receptor-like"/>
    <property type="match status" value="1"/>
</dbReference>
<organism evidence="11 12">
    <name type="scientific">Oikopleura dioica</name>
    <name type="common">Tunicate</name>
    <dbReference type="NCBI Taxonomy" id="34765"/>
    <lineage>
        <taxon>Eukaryota</taxon>
        <taxon>Metazoa</taxon>
        <taxon>Chordata</taxon>
        <taxon>Tunicata</taxon>
        <taxon>Appendicularia</taxon>
        <taxon>Copelata</taxon>
        <taxon>Oikopleuridae</taxon>
        <taxon>Oikopleura</taxon>
    </lineage>
</organism>